<comment type="caution">
    <text evidence="2">The sequence shown here is derived from an EMBL/GenBank/DDBJ whole genome shotgun (WGS) entry which is preliminary data.</text>
</comment>
<dbReference type="CDD" id="cd09272">
    <property type="entry name" value="RNase_HI_RT_Ty1"/>
    <property type="match status" value="1"/>
</dbReference>
<proteinExistence type="predicted"/>
<dbReference type="PANTHER" id="PTHR11439">
    <property type="entry name" value="GAG-POL-RELATED RETROTRANSPOSON"/>
    <property type="match status" value="1"/>
</dbReference>
<dbReference type="InterPro" id="IPR013103">
    <property type="entry name" value="RVT_2"/>
</dbReference>
<dbReference type="EMBL" id="QGNW01001624">
    <property type="protein sequence ID" value="RVW34791.1"/>
    <property type="molecule type" value="Genomic_DNA"/>
</dbReference>
<dbReference type="Pfam" id="PF07727">
    <property type="entry name" value="RVT_2"/>
    <property type="match status" value="1"/>
</dbReference>
<dbReference type="AlphaFoldDB" id="A0A438DH71"/>
<evidence type="ECO:0000259" key="1">
    <source>
        <dbReference type="Pfam" id="PF07727"/>
    </source>
</evidence>
<name>A0A438DH71_VITVI</name>
<accession>A0A438DH71</accession>
<protein>
    <submittedName>
        <fullName evidence="2">Retrovirus-related Pol polyprotein from transposon RE1</fullName>
    </submittedName>
</protein>
<dbReference type="Proteomes" id="UP000288805">
    <property type="component" value="Unassembled WGS sequence"/>
</dbReference>
<dbReference type="PANTHER" id="PTHR11439:SF498">
    <property type="entry name" value="DNAK FAMILY PROTEIN"/>
    <property type="match status" value="1"/>
</dbReference>
<dbReference type="InterPro" id="IPR043502">
    <property type="entry name" value="DNA/RNA_pol_sf"/>
</dbReference>
<evidence type="ECO:0000313" key="2">
    <source>
        <dbReference type="EMBL" id="RVW34791.1"/>
    </source>
</evidence>
<gene>
    <name evidence="2" type="primary">RE1_3484</name>
    <name evidence="2" type="ORF">CK203_104442</name>
</gene>
<feature type="domain" description="Reverse transcriptase Ty1/copia-type" evidence="1">
    <location>
        <begin position="17"/>
        <end position="108"/>
    </location>
</feature>
<reference evidence="2 3" key="1">
    <citation type="journal article" date="2018" name="PLoS Genet.">
        <title>Population sequencing reveals clonal diversity and ancestral inbreeding in the grapevine cultivar Chardonnay.</title>
        <authorList>
            <person name="Roach M.J."/>
            <person name="Johnson D.L."/>
            <person name="Bohlmann J."/>
            <person name="van Vuuren H.J."/>
            <person name="Jones S.J."/>
            <person name="Pretorius I.S."/>
            <person name="Schmidt S.A."/>
            <person name="Borneman A.R."/>
        </authorList>
    </citation>
    <scope>NUCLEOTIDE SEQUENCE [LARGE SCALE GENOMIC DNA]</scope>
    <source>
        <strain evidence="3">cv. Chardonnay</strain>
        <tissue evidence="2">Leaf</tissue>
    </source>
</reference>
<dbReference type="SUPFAM" id="SSF56672">
    <property type="entry name" value="DNA/RNA polymerases"/>
    <property type="match status" value="1"/>
</dbReference>
<evidence type="ECO:0000313" key="3">
    <source>
        <dbReference type="Proteomes" id="UP000288805"/>
    </source>
</evidence>
<sequence length="213" mass="24217">MSLLPGCTCREGEHLLPNAMCRLHKSIYGLKQASRQWFHKFSNALLLEGFVQSTSDHTLSIKHQDTSFLALLIFVDDIIIASNDQLVVDTLKHALNCKFKMKDLGPLSVSQFLVAPRKPHLQSKKQPIVSRSSTEAEYRSMANTTCEILWLLSFLHNLKIAHHGPTVFYYDNQAALHIVANPVYHEHTKHIEIDCHIIREKIQAGTQDSTCYL</sequence>
<organism evidence="2 3">
    <name type="scientific">Vitis vinifera</name>
    <name type="common">Grape</name>
    <dbReference type="NCBI Taxonomy" id="29760"/>
    <lineage>
        <taxon>Eukaryota</taxon>
        <taxon>Viridiplantae</taxon>
        <taxon>Streptophyta</taxon>
        <taxon>Embryophyta</taxon>
        <taxon>Tracheophyta</taxon>
        <taxon>Spermatophyta</taxon>
        <taxon>Magnoliopsida</taxon>
        <taxon>eudicotyledons</taxon>
        <taxon>Gunneridae</taxon>
        <taxon>Pentapetalae</taxon>
        <taxon>rosids</taxon>
        <taxon>Vitales</taxon>
        <taxon>Vitaceae</taxon>
        <taxon>Viteae</taxon>
        <taxon>Vitis</taxon>
    </lineage>
</organism>